<protein>
    <submittedName>
        <fullName evidence="6">5-methyltetrahydropteroyltriglutamate--homocysteine S-methyltransferase</fullName>
    </submittedName>
</protein>
<reference evidence="6" key="2">
    <citation type="journal article" date="2014" name="ISME J.">
        <title>Microbial stratification in low pH oxic and suboxic macroscopic growths along an acid mine drainage.</title>
        <authorList>
            <person name="Mendez-Garcia C."/>
            <person name="Mesa V."/>
            <person name="Sprenger R.R."/>
            <person name="Richter M."/>
            <person name="Diez M.S."/>
            <person name="Solano J."/>
            <person name="Bargiela R."/>
            <person name="Golyshina O.V."/>
            <person name="Manteca A."/>
            <person name="Ramos J.L."/>
            <person name="Gallego J.R."/>
            <person name="Llorente I."/>
            <person name="Martins Dos Santos V.A."/>
            <person name="Jensen O.N."/>
            <person name="Pelaez A.I."/>
            <person name="Sanchez J."/>
            <person name="Ferrer M."/>
        </authorList>
    </citation>
    <scope>NUCLEOTIDE SEQUENCE</scope>
</reference>
<dbReference type="GO" id="GO:0008270">
    <property type="term" value="F:zinc ion binding"/>
    <property type="evidence" value="ECO:0007669"/>
    <property type="project" value="InterPro"/>
</dbReference>
<dbReference type="CDD" id="cd03311">
    <property type="entry name" value="CIMS_C_terminal_like"/>
    <property type="match status" value="1"/>
</dbReference>
<evidence type="ECO:0000256" key="4">
    <source>
        <dbReference type="SAM" id="MobiDB-lite"/>
    </source>
</evidence>
<reference evidence="6" key="1">
    <citation type="submission" date="2013-08" db="EMBL/GenBank/DDBJ databases">
        <authorList>
            <person name="Mendez C."/>
            <person name="Richter M."/>
            <person name="Ferrer M."/>
            <person name="Sanchez J."/>
        </authorList>
    </citation>
    <scope>NUCLEOTIDE SEQUENCE</scope>
</reference>
<evidence type="ECO:0000256" key="3">
    <source>
        <dbReference type="ARBA" id="ARBA00022833"/>
    </source>
</evidence>
<evidence type="ECO:0000259" key="5">
    <source>
        <dbReference type="Pfam" id="PF01717"/>
    </source>
</evidence>
<dbReference type="InterPro" id="IPR002629">
    <property type="entry name" value="Met_Synth_C/arc"/>
</dbReference>
<proteinExistence type="predicted"/>
<gene>
    <name evidence="6" type="ORF">B1B_12494</name>
</gene>
<keyword evidence="6" id="KW-0808">Transferase</keyword>
<evidence type="ECO:0000256" key="1">
    <source>
        <dbReference type="ARBA" id="ARBA00001947"/>
    </source>
</evidence>
<dbReference type="GO" id="GO:0032259">
    <property type="term" value="P:methylation"/>
    <property type="evidence" value="ECO:0007669"/>
    <property type="project" value="UniProtKB-KW"/>
</dbReference>
<name>T0ZFX6_9ZZZZ</name>
<keyword evidence="3" id="KW-0862">Zinc</keyword>
<feature type="domain" description="Cobalamin-independent methionine synthase MetE C-terminal/archaeal" evidence="5">
    <location>
        <begin position="1"/>
        <end position="259"/>
    </location>
</feature>
<dbReference type="PANTHER" id="PTHR30519">
    <property type="entry name" value="5-METHYLTETRAHYDROPTEROYLTRIGLUTAMATE--HOMOCYSTEINE METHYLTRANSFERASE"/>
    <property type="match status" value="1"/>
</dbReference>
<sequence>PERNDMVEYFAEQLDGVATTKLGWVQSYGSRCAKPPIIVGDVSRRAPMTVRWASFAQSLTTRPVKGMLTGPVTILQWSFPREDVPRSETSFQIGLALRDEVADLESAGIRVIQIDEPAFKEAMPLRREEQAAYLRWAIDSFKLAAGGAGRGVQIHTHMCYSEFGDIIEAIAELDADVLYIEAARSGMDLLRAFADVGYPNEVGPGVYDIHSPLVPSQAEMAERLRAAAKVIPLERLWANPDCGLKTRGWAEVEPSLRNLWGQPGRSRPSCSRSWPASGAQSGEGGVRAGGDRASLASAVGGAGARSCGP</sequence>
<feature type="non-terminal residue" evidence="6">
    <location>
        <position position="1"/>
    </location>
</feature>
<organism evidence="6">
    <name type="scientific">mine drainage metagenome</name>
    <dbReference type="NCBI Taxonomy" id="410659"/>
    <lineage>
        <taxon>unclassified sequences</taxon>
        <taxon>metagenomes</taxon>
        <taxon>ecological metagenomes</taxon>
    </lineage>
</organism>
<comment type="cofactor">
    <cofactor evidence="1">
        <name>Zn(2+)</name>
        <dbReference type="ChEBI" id="CHEBI:29105"/>
    </cofactor>
</comment>
<keyword evidence="2" id="KW-0479">Metal-binding</keyword>
<dbReference type="GO" id="GO:0003871">
    <property type="term" value="F:5-methyltetrahydropteroyltriglutamate-homocysteine S-methyltransferase activity"/>
    <property type="evidence" value="ECO:0007669"/>
    <property type="project" value="InterPro"/>
</dbReference>
<feature type="compositionally biased region" description="Polar residues" evidence="4">
    <location>
        <begin position="268"/>
        <end position="280"/>
    </location>
</feature>
<dbReference type="AlphaFoldDB" id="T0ZFX6"/>
<evidence type="ECO:0000256" key="2">
    <source>
        <dbReference type="ARBA" id="ARBA00022723"/>
    </source>
</evidence>
<dbReference type="Pfam" id="PF01717">
    <property type="entry name" value="Meth_synt_2"/>
    <property type="match status" value="1"/>
</dbReference>
<feature type="region of interest" description="Disordered" evidence="4">
    <location>
        <begin position="260"/>
        <end position="292"/>
    </location>
</feature>
<dbReference type="GO" id="GO:0009086">
    <property type="term" value="P:methionine biosynthetic process"/>
    <property type="evidence" value="ECO:0007669"/>
    <property type="project" value="InterPro"/>
</dbReference>
<keyword evidence="6" id="KW-0489">Methyltransferase</keyword>
<comment type="caution">
    <text evidence="6">The sequence shown here is derived from an EMBL/GenBank/DDBJ whole genome shotgun (WGS) entry which is preliminary data.</text>
</comment>
<dbReference type="InterPro" id="IPR038071">
    <property type="entry name" value="UROD/MetE-like_sf"/>
</dbReference>
<dbReference type="Gene3D" id="3.20.20.210">
    <property type="match status" value="1"/>
</dbReference>
<dbReference type="SUPFAM" id="SSF51726">
    <property type="entry name" value="UROD/MetE-like"/>
    <property type="match status" value="1"/>
</dbReference>
<evidence type="ECO:0000313" key="6">
    <source>
        <dbReference type="EMBL" id="EQD47081.1"/>
    </source>
</evidence>
<accession>T0ZFX6</accession>
<dbReference type="EMBL" id="AUZY01008185">
    <property type="protein sequence ID" value="EQD47081.1"/>
    <property type="molecule type" value="Genomic_DNA"/>
</dbReference>